<sequence length="81" mass="8767">MSPMPSPMISSVRALGDHSAHLKNPEYNAAQLPLTDVWHKPTQTAFLFRVAAVGDCRLPDRGVPPVSAITGQPILRQSCDC</sequence>
<evidence type="ECO:0000313" key="1">
    <source>
        <dbReference type="EMBL" id="CBI03965.1"/>
    </source>
</evidence>
<accession>E6Q9T9</accession>
<reference evidence="1" key="1">
    <citation type="submission" date="2009-10" db="EMBL/GenBank/DDBJ databases">
        <title>Diversity of trophic interactions inside an arsenic-rich microbial ecosystem.</title>
        <authorList>
            <person name="Bertin P.N."/>
            <person name="Heinrich-Salmeron A."/>
            <person name="Pelletier E."/>
            <person name="Goulhen-Chollet F."/>
            <person name="Arsene-Ploetze F."/>
            <person name="Gallien S."/>
            <person name="Calteau A."/>
            <person name="Vallenet D."/>
            <person name="Casiot C."/>
            <person name="Chane-Woon-Ming B."/>
            <person name="Giloteaux L."/>
            <person name="Barakat M."/>
            <person name="Bonnefoy V."/>
            <person name="Bruneel O."/>
            <person name="Chandler M."/>
            <person name="Cleiss J."/>
            <person name="Duran R."/>
            <person name="Elbaz-Poulichet F."/>
            <person name="Fonknechten N."/>
            <person name="Lauga B."/>
            <person name="Mornico D."/>
            <person name="Ortet P."/>
            <person name="Schaeffer C."/>
            <person name="Siguier P."/>
            <person name="Alexander Thil Smith A."/>
            <person name="Van Dorsselaer A."/>
            <person name="Weissenbach J."/>
            <person name="Medigue C."/>
            <person name="Le Paslier D."/>
        </authorList>
    </citation>
    <scope>NUCLEOTIDE SEQUENCE</scope>
</reference>
<protein>
    <submittedName>
        <fullName evidence="1">Uncharacterized protein</fullName>
    </submittedName>
</protein>
<dbReference type="EMBL" id="CABP01000036">
    <property type="protein sequence ID" value="CBI03965.1"/>
    <property type="molecule type" value="Genomic_DNA"/>
</dbReference>
<proteinExistence type="predicted"/>
<comment type="caution">
    <text evidence="1">The sequence shown here is derived from an EMBL/GenBank/DDBJ whole genome shotgun (WGS) entry which is preliminary data.</text>
</comment>
<gene>
    <name evidence="1" type="ORF">CARN5_2602</name>
</gene>
<dbReference type="AlphaFoldDB" id="E6Q9T9"/>
<name>E6Q9T9_9ZZZZ</name>
<organism evidence="1">
    <name type="scientific">mine drainage metagenome</name>
    <dbReference type="NCBI Taxonomy" id="410659"/>
    <lineage>
        <taxon>unclassified sequences</taxon>
        <taxon>metagenomes</taxon>
        <taxon>ecological metagenomes</taxon>
    </lineage>
</organism>